<proteinExistence type="predicted"/>
<dbReference type="CTD" id="36337725"/>
<gene>
    <name evidence="1" type="ORF">EGR_02010</name>
</gene>
<evidence type="ECO:0000313" key="1">
    <source>
        <dbReference type="EMBL" id="EUB63206.1"/>
    </source>
</evidence>
<dbReference type="Proteomes" id="UP000019149">
    <property type="component" value="Unassembled WGS sequence"/>
</dbReference>
<evidence type="ECO:0000313" key="2">
    <source>
        <dbReference type="Proteomes" id="UP000019149"/>
    </source>
</evidence>
<dbReference type="EMBL" id="APAU02000008">
    <property type="protein sequence ID" value="EUB63206.1"/>
    <property type="molecule type" value="Genomic_DNA"/>
</dbReference>
<reference evidence="1 2" key="1">
    <citation type="journal article" date="2013" name="Nat. Genet.">
        <title>The genome of the hydatid tapeworm Echinococcus granulosus.</title>
        <authorList>
            <person name="Zheng H."/>
            <person name="Zhang W."/>
            <person name="Zhang L."/>
            <person name="Zhang Z."/>
            <person name="Li J."/>
            <person name="Lu G."/>
            <person name="Zhu Y."/>
            <person name="Wang Y."/>
            <person name="Huang Y."/>
            <person name="Liu J."/>
            <person name="Kang H."/>
            <person name="Chen J."/>
            <person name="Wang L."/>
            <person name="Chen A."/>
            <person name="Yu S."/>
            <person name="Gao Z."/>
            <person name="Jin L."/>
            <person name="Gu W."/>
            <person name="Wang Z."/>
            <person name="Zhao L."/>
            <person name="Shi B."/>
            <person name="Wen H."/>
            <person name="Lin R."/>
            <person name="Jones M.K."/>
            <person name="Brejova B."/>
            <person name="Vinar T."/>
            <person name="Zhao G."/>
            <person name="McManus D.P."/>
            <person name="Chen Z."/>
            <person name="Zhou Y."/>
            <person name="Wang S."/>
        </authorList>
    </citation>
    <scope>NUCLEOTIDE SEQUENCE [LARGE SCALE GENOMIC DNA]</scope>
</reference>
<sequence>MGLPIPTTPYFVPPSLLSPLFASPQCFCQVQHGTGGGVITHAHTNRVVLTVAAISAVLPFAQGGGRTGERTDQYVTQMIIKVEGDVFKKVKIEIYRLNIEVTDQPTVLERRRQFWPRVSKMTYGGQSVLQTFRHPKKNQTLNFRTLFREKVALTTGCSSVAKDCPNVQGMAKP</sequence>
<comment type="caution">
    <text evidence="1">The sequence shown here is derived from an EMBL/GenBank/DDBJ whole genome shotgun (WGS) entry which is preliminary data.</text>
</comment>
<accession>W6UR98</accession>
<organism evidence="1 2">
    <name type="scientific">Echinococcus granulosus</name>
    <name type="common">Hydatid tapeworm</name>
    <dbReference type="NCBI Taxonomy" id="6210"/>
    <lineage>
        <taxon>Eukaryota</taxon>
        <taxon>Metazoa</taxon>
        <taxon>Spiralia</taxon>
        <taxon>Lophotrochozoa</taxon>
        <taxon>Platyhelminthes</taxon>
        <taxon>Cestoda</taxon>
        <taxon>Eucestoda</taxon>
        <taxon>Cyclophyllidea</taxon>
        <taxon>Taeniidae</taxon>
        <taxon>Echinococcus</taxon>
        <taxon>Echinococcus granulosus group</taxon>
    </lineage>
</organism>
<dbReference type="RefSeq" id="XP_024354402.1">
    <property type="nucleotide sequence ID" value="XM_024491259.1"/>
</dbReference>
<dbReference type="GeneID" id="36337725"/>
<protein>
    <submittedName>
        <fullName evidence="1">Uncharacterized protein</fullName>
    </submittedName>
</protein>
<dbReference type="KEGG" id="egl:EGR_02010"/>
<dbReference type="AlphaFoldDB" id="W6UR98"/>
<keyword evidence="2" id="KW-1185">Reference proteome</keyword>
<name>W6UR98_ECHGR</name>